<sequence length="80" mass="9107">MEQALIQNLRAVADAFRVKRPLSFGTLGRLAAGDWRFFDHLGSKTFTARKYDQVIGWFSTNWPAGAVWPEEVARPEEVEP</sequence>
<protein>
    <submittedName>
        <fullName evidence="1">Uncharacterized protein</fullName>
    </submittedName>
</protein>
<organism evidence="1">
    <name type="scientific">Bradyrhizobium diazoefficiens</name>
    <dbReference type="NCBI Taxonomy" id="1355477"/>
    <lineage>
        <taxon>Bacteria</taxon>
        <taxon>Pseudomonadati</taxon>
        <taxon>Pseudomonadota</taxon>
        <taxon>Alphaproteobacteria</taxon>
        <taxon>Hyphomicrobiales</taxon>
        <taxon>Nitrobacteraceae</taxon>
        <taxon>Bradyrhizobium</taxon>
    </lineage>
</organism>
<dbReference type="AlphaFoldDB" id="A0A809XVS4"/>
<reference evidence="1" key="1">
    <citation type="submission" date="2020-05" db="EMBL/GenBank/DDBJ databases">
        <title>Complete genome sequence of Bradyrhizobium diazoefficiens XF2 isolated from soybean nodule.</title>
        <authorList>
            <person name="Noda R."/>
            <person name="Kakizaki K."/>
            <person name="Minamisawa K."/>
        </authorList>
    </citation>
    <scope>NUCLEOTIDE SEQUENCE</scope>
    <source>
        <strain evidence="1">XF2</strain>
    </source>
</reference>
<evidence type="ECO:0000313" key="1">
    <source>
        <dbReference type="EMBL" id="BCE31584.1"/>
    </source>
</evidence>
<gene>
    <name evidence="1" type="ORF">XF2B_53530</name>
</gene>
<accession>A0A809XVS4</accession>
<name>A0A809XVS4_9BRAD</name>
<dbReference type="EMBL" id="AP023092">
    <property type="protein sequence ID" value="BCE31584.1"/>
    <property type="molecule type" value="Genomic_DNA"/>
</dbReference>
<proteinExistence type="predicted"/>